<evidence type="ECO:0000256" key="8">
    <source>
        <dbReference type="ARBA" id="ARBA00023136"/>
    </source>
</evidence>
<dbReference type="PANTHER" id="PTHR13466">
    <property type="entry name" value="TEX2 PROTEIN-RELATED"/>
    <property type="match status" value="1"/>
</dbReference>
<organism evidence="12 13">
    <name type="scientific">Lentithecium fluviatile CBS 122367</name>
    <dbReference type="NCBI Taxonomy" id="1168545"/>
    <lineage>
        <taxon>Eukaryota</taxon>
        <taxon>Fungi</taxon>
        <taxon>Dikarya</taxon>
        <taxon>Ascomycota</taxon>
        <taxon>Pezizomycotina</taxon>
        <taxon>Dothideomycetes</taxon>
        <taxon>Pleosporomycetidae</taxon>
        <taxon>Pleosporales</taxon>
        <taxon>Massarineae</taxon>
        <taxon>Lentitheciaceae</taxon>
        <taxon>Lentithecium</taxon>
    </lineage>
</organism>
<dbReference type="Gene3D" id="2.30.29.30">
    <property type="entry name" value="Pleckstrin-homology domain (PH domain)/Phosphotyrosine-binding domain (PTB)"/>
    <property type="match status" value="1"/>
</dbReference>
<feature type="domain" description="SMP-LTD" evidence="11">
    <location>
        <begin position="276"/>
        <end position="469"/>
    </location>
</feature>
<dbReference type="Pfam" id="PF15413">
    <property type="entry name" value="PH_11"/>
    <property type="match status" value="1"/>
</dbReference>
<keyword evidence="2" id="KW-0813">Transport</keyword>
<feature type="compositionally biased region" description="Pro residues" evidence="9">
    <location>
        <begin position="755"/>
        <end position="767"/>
    </location>
</feature>
<dbReference type="InterPro" id="IPR031468">
    <property type="entry name" value="SMP_LBD"/>
</dbReference>
<feature type="transmembrane region" description="Helical" evidence="10">
    <location>
        <begin position="7"/>
        <end position="32"/>
    </location>
</feature>
<feature type="compositionally biased region" description="Basic and acidic residues" evidence="9">
    <location>
        <begin position="895"/>
        <end position="904"/>
    </location>
</feature>
<evidence type="ECO:0000259" key="11">
    <source>
        <dbReference type="PROSITE" id="PS51847"/>
    </source>
</evidence>
<feature type="compositionally biased region" description="Polar residues" evidence="9">
    <location>
        <begin position="490"/>
        <end position="500"/>
    </location>
</feature>
<keyword evidence="5 10" id="KW-1133">Transmembrane helix</keyword>
<dbReference type="PROSITE" id="PS51847">
    <property type="entry name" value="SMP"/>
    <property type="match status" value="1"/>
</dbReference>
<keyword evidence="3 10" id="KW-0812">Transmembrane</keyword>
<dbReference type="GO" id="GO:0015914">
    <property type="term" value="P:phospholipid transport"/>
    <property type="evidence" value="ECO:0007669"/>
    <property type="project" value="TreeGrafter"/>
</dbReference>
<dbReference type="AlphaFoldDB" id="A0A6G1JN14"/>
<evidence type="ECO:0000256" key="6">
    <source>
        <dbReference type="ARBA" id="ARBA00023055"/>
    </source>
</evidence>
<keyword evidence="6" id="KW-0445">Lipid transport</keyword>
<dbReference type="EMBL" id="MU005569">
    <property type="protein sequence ID" value="KAF2691515.1"/>
    <property type="molecule type" value="Genomic_DNA"/>
</dbReference>
<keyword evidence="7" id="KW-0446">Lipid-binding</keyword>
<feature type="compositionally biased region" description="Basic and acidic residues" evidence="9">
    <location>
        <begin position="648"/>
        <end position="658"/>
    </location>
</feature>
<evidence type="ECO:0000256" key="3">
    <source>
        <dbReference type="ARBA" id="ARBA00022692"/>
    </source>
</evidence>
<dbReference type="PANTHER" id="PTHR13466:SF19">
    <property type="entry name" value="NUCLEUS-VACUOLE JUNCTION PROTEIN 2"/>
    <property type="match status" value="1"/>
</dbReference>
<gene>
    <name evidence="12" type="ORF">K458DRAFT_381368</name>
</gene>
<feature type="region of interest" description="Disordered" evidence="9">
    <location>
        <begin position="474"/>
        <end position="558"/>
    </location>
</feature>
<evidence type="ECO:0000256" key="1">
    <source>
        <dbReference type="ARBA" id="ARBA00004586"/>
    </source>
</evidence>
<evidence type="ECO:0000256" key="7">
    <source>
        <dbReference type="ARBA" id="ARBA00023121"/>
    </source>
</evidence>
<evidence type="ECO:0000256" key="5">
    <source>
        <dbReference type="ARBA" id="ARBA00022989"/>
    </source>
</evidence>
<proteinExistence type="predicted"/>
<sequence>MASLYFLIAIYVFGGITFLPLLLGLFLCYSYLNRVFRQPPTETDRNRVITASEPREELQLLPSAFDTTRFSDESKAPPHLPDVAAGYFAVCREYVPGGTNGKPPERVTPAGTVVAVESPSVYQTMYRTIFERGKGSIPSMDANLGRSRRGRNVFYVVLRHGHLMLYEDSEQLEVRHVISLANYDVDIYAGGGAIPEGELWIKRNCIRLTQRPKHDGIQPESRPYYIFSENSSDKEDFYHALLQNQETPTIPHQSGLRALRFDMPDLVSLVQQLHASEENLHARWINALIGRLFLALYKTAHVEEFIWTKVNKKIARVPKPAFISSINVQKIDMGNLPPFITNPRLKELTMEGDLIIKADVSYKGNFRLDISAIARVELGTRFKAREVSIVLASILRKLDGHILLRIKPPPSNRLWVTFETAPKMELSLEPIVSTRQITYGVILRAIESRIREVVNETLVFPNWDDIPFCDTSSQEVRGGTWDASSKPAPASNSGETSTAEALQAEESEQFLGRPRSEFGSLSEDDAPKSIPNPSTADVATPKSVMQSSPGLDTDGLVSSSSAELWSGAKPKAVRSGSFSRVANPLVDTNTANAFATSADDHGHQSDAIATIKTAITKSPPVTPSQLPHLSLHHPTGSPTLSVGSVFEALEHGSSRETPDVPPTSHNAQARGDRRPAFNQSFSTATAVAKKWLTPRQTAGLPPSSVRENATDDRSSWDNESKIGDDEEDGGSASHAPANHSLESGHQMSPIGRGRPLPPPGTPLPPPPKPEKRNIWTTSTLANLTRRKPFPAKELLQPSLDDSSHYRPRSAVFLRDINSSTGEHGKPVRQTPPHKPSKTSSISNLAQSKLQEVPPTLPKRRQRLSVTSEPNDRTPHVDILVVEAPSQEGSAPSSPKELKENIGDKGKAWVSTDRHEMIIPFADGEA</sequence>
<dbReference type="InterPro" id="IPR001849">
    <property type="entry name" value="PH_domain"/>
</dbReference>
<protein>
    <recommendedName>
        <fullName evidence="11">SMP-LTD domain-containing protein</fullName>
    </recommendedName>
</protein>
<accession>A0A6G1JN14</accession>
<dbReference type="GO" id="GO:0032865">
    <property type="term" value="C:ERMES complex"/>
    <property type="evidence" value="ECO:0007669"/>
    <property type="project" value="TreeGrafter"/>
</dbReference>
<dbReference type="Proteomes" id="UP000799291">
    <property type="component" value="Unassembled WGS sequence"/>
</dbReference>
<evidence type="ECO:0000313" key="12">
    <source>
        <dbReference type="EMBL" id="KAF2691515.1"/>
    </source>
</evidence>
<name>A0A6G1JN14_9PLEO</name>
<dbReference type="GO" id="GO:1990456">
    <property type="term" value="P:mitochondrion-endoplasmic reticulum membrane tethering"/>
    <property type="evidence" value="ECO:0007669"/>
    <property type="project" value="TreeGrafter"/>
</dbReference>
<dbReference type="CDD" id="cd21675">
    <property type="entry name" value="SMP_TEX2"/>
    <property type="match status" value="1"/>
</dbReference>
<evidence type="ECO:0000313" key="13">
    <source>
        <dbReference type="Proteomes" id="UP000799291"/>
    </source>
</evidence>
<keyword evidence="8 10" id="KW-0472">Membrane</keyword>
<dbReference type="GO" id="GO:0005789">
    <property type="term" value="C:endoplasmic reticulum membrane"/>
    <property type="evidence" value="ECO:0007669"/>
    <property type="project" value="UniProtKB-SubCell"/>
</dbReference>
<comment type="subcellular location">
    <subcellularLocation>
        <location evidence="1">Endoplasmic reticulum membrane</location>
    </subcellularLocation>
</comment>
<feature type="compositionally biased region" description="Polar residues" evidence="9">
    <location>
        <begin position="531"/>
        <end position="558"/>
    </location>
</feature>
<feature type="compositionally biased region" description="Basic and acidic residues" evidence="9">
    <location>
        <begin position="708"/>
        <end position="723"/>
    </location>
</feature>
<dbReference type="GO" id="GO:0008289">
    <property type="term" value="F:lipid binding"/>
    <property type="evidence" value="ECO:0007669"/>
    <property type="project" value="UniProtKB-KW"/>
</dbReference>
<dbReference type="OrthoDB" id="26740at2759"/>
<evidence type="ECO:0000256" key="10">
    <source>
        <dbReference type="SAM" id="Phobius"/>
    </source>
</evidence>
<keyword evidence="4" id="KW-0256">Endoplasmic reticulum</keyword>
<reference evidence="12" key="1">
    <citation type="journal article" date="2020" name="Stud. Mycol.">
        <title>101 Dothideomycetes genomes: a test case for predicting lifestyles and emergence of pathogens.</title>
        <authorList>
            <person name="Haridas S."/>
            <person name="Albert R."/>
            <person name="Binder M."/>
            <person name="Bloem J."/>
            <person name="Labutti K."/>
            <person name="Salamov A."/>
            <person name="Andreopoulos B."/>
            <person name="Baker S."/>
            <person name="Barry K."/>
            <person name="Bills G."/>
            <person name="Bluhm B."/>
            <person name="Cannon C."/>
            <person name="Castanera R."/>
            <person name="Culley D."/>
            <person name="Daum C."/>
            <person name="Ezra D."/>
            <person name="Gonzalez J."/>
            <person name="Henrissat B."/>
            <person name="Kuo A."/>
            <person name="Liang C."/>
            <person name="Lipzen A."/>
            <person name="Lutzoni F."/>
            <person name="Magnuson J."/>
            <person name="Mondo S."/>
            <person name="Nolan M."/>
            <person name="Ohm R."/>
            <person name="Pangilinan J."/>
            <person name="Park H.-J."/>
            <person name="Ramirez L."/>
            <person name="Alfaro M."/>
            <person name="Sun H."/>
            <person name="Tritt A."/>
            <person name="Yoshinaga Y."/>
            <person name="Zwiers L.-H."/>
            <person name="Turgeon B."/>
            <person name="Goodwin S."/>
            <person name="Spatafora J."/>
            <person name="Crous P."/>
            <person name="Grigoriev I."/>
        </authorList>
    </citation>
    <scope>NUCLEOTIDE SEQUENCE</scope>
    <source>
        <strain evidence="12">CBS 122367</strain>
    </source>
</reference>
<keyword evidence="13" id="KW-1185">Reference proteome</keyword>
<feature type="region of interest" description="Disordered" evidence="9">
    <location>
        <begin position="619"/>
        <end position="904"/>
    </location>
</feature>
<feature type="compositionally biased region" description="Polar residues" evidence="9">
    <location>
        <begin position="837"/>
        <end position="849"/>
    </location>
</feature>
<evidence type="ECO:0000256" key="9">
    <source>
        <dbReference type="SAM" id="MobiDB-lite"/>
    </source>
</evidence>
<dbReference type="SMART" id="SM00233">
    <property type="entry name" value="PH"/>
    <property type="match status" value="1"/>
</dbReference>
<dbReference type="SUPFAM" id="SSF50729">
    <property type="entry name" value="PH domain-like"/>
    <property type="match status" value="1"/>
</dbReference>
<evidence type="ECO:0000256" key="4">
    <source>
        <dbReference type="ARBA" id="ARBA00022824"/>
    </source>
</evidence>
<evidence type="ECO:0000256" key="2">
    <source>
        <dbReference type="ARBA" id="ARBA00022448"/>
    </source>
</evidence>
<dbReference type="InterPro" id="IPR011993">
    <property type="entry name" value="PH-like_dom_sf"/>
</dbReference>